<proteinExistence type="predicted"/>
<comment type="caution">
    <text evidence="1">The sequence shown here is derived from an EMBL/GenBank/DDBJ whole genome shotgun (WGS) entry which is preliminary data.</text>
</comment>
<evidence type="ECO:0000313" key="1">
    <source>
        <dbReference type="EMBL" id="KAJ4848681.1"/>
    </source>
</evidence>
<protein>
    <submittedName>
        <fullName evidence="1">Uncharacterized protein</fullName>
    </submittedName>
</protein>
<sequence length="106" mass="11872">MLEKYLVESRASSCMKSWGSFLGRNPIAIDPVQTNPQKRTMIRDLLTSTCKVDIISRPFPLGNSAYPPAIVSKHINLVIQTKPATKVDSWRCCPGILVGDHLHQWP</sequence>
<gene>
    <name evidence="1" type="ORF">Tsubulata_012713</name>
</gene>
<dbReference type="Proteomes" id="UP001141552">
    <property type="component" value="Unassembled WGS sequence"/>
</dbReference>
<dbReference type="EMBL" id="JAKUCV010000840">
    <property type="protein sequence ID" value="KAJ4848681.1"/>
    <property type="molecule type" value="Genomic_DNA"/>
</dbReference>
<reference evidence="1" key="1">
    <citation type="submission" date="2022-02" db="EMBL/GenBank/DDBJ databases">
        <authorList>
            <person name="Henning P.M."/>
            <person name="McCubbin A.G."/>
            <person name="Shore J.S."/>
        </authorList>
    </citation>
    <scope>NUCLEOTIDE SEQUENCE</scope>
    <source>
        <strain evidence="1">F60SS</strain>
        <tissue evidence="1">Leaves</tissue>
    </source>
</reference>
<organism evidence="1 2">
    <name type="scientific">Turnera subulata</name>
    <dbReference type="NCBI Taxonomy" id="218843"/>
    <lineage>
        <taxon>Eukaryota</taxon>
        <taxon>Viridiplantae</taxon>
        <taxon>Streptophyta</taxon>
        <taxon>Embryophyta</taxon>
        <taxon>Tracheophyta</taxon>
        <taxon>Spermatophyta</taxon>
        <taxon>Magnoliopsida</taxon>
        <taxon>eudicotyledons</taxon>
        <taxon>Gunneridae</taxon>
        <taxon>Pentapetalae</taxon>
        <taxon>rosids</taxon>
        <taxon>fabids</taxon>
        <taxon>Malpighiales</taxon>
        <taxon>Passifloraceae</taxon>
        <taxon>Turnera</taxon>
    </lineage>
</organism>
<dbReference type="AlphaFoldDB" id="A0A9Q0GFA7"/>
<evidence type="ECO:0000313" key="2">
    <source>
        <dbReference type="Proteomes" id="UP001141552"/>
    </source>
</evidence>
<accession>A0A9Q0GFA7</accession>
<name>A0A9Q0GFA7_9ROSI</name>
<reference evidence="1" key="2">
    <citation type="journal article" date="2023" name="Plants (Basel)">
        <title>Annotation of the Turnera subulata (Passifloraceae) Draft Genome Reveals the S-Locus Evolved after the Divergence of Turneroideae from Passifloroideae in a Stepwise Manner.</title>
        <authorList>
            <person name="Henning P.M."/>
            <person name="Roalson E.H."/>
            <person name="Mir W."/>
            <person name="McCubbin A.G."/>
            <person name="Shore J.S."/>
        </authorList>
    </citation>
    <scope>NUCLEOTIDE SEQUENCE</scope>
    <source>
        <strain evidence="1">F60SS</strain>
    </source>
</reference>
<keyword evidence="2" id="KW-1185">Reference proteome</keyword>